<evidence type="ECO:0000313" key="1">
    <source>
        <dbReference type="EMBL" id="QJX80129.1"/>
    </source>
</evidence>
<name>A0A6M6E4N0_PRIMG</name>
<organism evidence="1 2">
    <name type="scientific">Priestia megaterium</name>
    <name type="common">Bacillus megaterium</name>
    <dbReference type="NCBI Taxonomy" id="1404"/>
    <lineage>
        <taxon>Bacteria</taxon>
        <taxon>Bacillati</taxon>
        <taxon>Bacillota</taxon>
        <taxon>Bacilli</taxon>
        <taxon>Bacillales</taxon>
        <taxon>Bacillaceae</taxon>
        <taxon>Priestia</taxon>
    </lineage>
</organism>
<dbReference type="PANTHER" id="PTHR39550:SF1">
    <property type="entry name" value="SLL0658 PROTEIN"/>
    <property type="match status" value="1"/>
</dbReference>
<dbReference type="PANTHER" id="PTHR39550">
    <property type="entry name" value="SLL0658 PROTEIN"/>
    <property type="match status" value="1"/>
</dbReference>
<reference evidence="1 2" key="1">
    <citation type="submission" date="2019-10" db="EMBL/GenBank/DDBJ databases">
        <title>Complete genome sequences for adaption low water activity.</title>
        <authorList>
            <person name="Zhao L."/>
            <person name="Zhong J."/>
        </authorList>
    </citation>
    <scope>NUCLEOTIDE SEQUENCE [LARGE SCALE GENOMIC DNA]</scope>
    <source>
        <strain evidence="1 2">FDU301</strain>
        <plasmid evidence="2">pfdu301a</plasmid>
    </source>
</reference>
<keyword evidence="1" id="KW-0614">Plasmid</keyword>
<accession>A0A6M6E4N0</accession>
<dbReference type="Pfam" id="PF11848">
    <property type="entry name" value="DUF3368"/>
    <property type="match status" value="1"/>
</dbReference>
<dbReference type="AlphaFoldDB" id="A0A6M6E4N0"/>
<gene>
    <name evidence="1" type="ORF">FDZ14_28960</name>
</gene>
<proteinExistence type="predicted"/>
<dbReference type="EMBL" id="CP045273">
    <property type="protein sequence ID" value="QJX80129.1"/>
    <property type="molecule type" value="Genomic_DNA"/>
</dbReference>
<protein>
    <submittedName>
        <fullName evidence="1">DUF3368 domain-containing protein</fullName>
    </submittedName>
</protein>
<evidence type="ECO:0000313" key="2">
    <source>
        <dbReference type="Proteomes" id="UP000501076"/>
    </source>
</evidence>
<dbReference type="InterPro" id="IPR021799">
    <property type="entry name" value="PIN-like_prokaryotic"/>
</dbReference>
<dbReference type="Proteomes" id="UP000501076">
    <property type="component" value="Plasmid pFDU301A"/>
</dbReference>
<sequence>MDEAMGRKKAKQFNIVPMGTLGILILAKEKGLITNVSEYFEKLVDTGFRINEKYLHLLLQKAGELP</sequence>
<geneLocation type="plasmid" evidence="2">
    <name>pfdu301a</name>
</geneLocation>